<organism evidence="2 3">
    <name type="scientific">Actinomycetospora rhizophila</name>
    <dbReference type="NCBI Taxonomy" id="1416876"/>
    <lineage>
        <taxon>Bacteria</taxon>
        <taxon>Bacillati</taxon>
        <taxon>Actinomycetota</taxon>
        <taxon>Actinomycetes</taxon>
        <taxon>Pseudonocardiales</taxon>
        <taxon>Pseudonocardiaceae</taxon>
        <taxon>Actinomycetospora</taxon>
    </lineage>
</organism>
<evidence type="ECO:0000313" key="3">
    <source>
        <dbReference type="Proteomes" id="UP001596175"/>
    </source>
</evidence>
<dbReference type="Proteomes" id="UP001596175">
    <property type="component" value="Unassembled WGS sequence"/>
</dbReference>
<name>A0ABV9Z8Q8_9PSEU</name>
<keyword evidence="3" id="KW-1185">Reference proteome</keyword>
<protein>
    <submittedName>
        <fullName evidence="2">WXG100 family type VII secretion target</fullName>
    </submittedName>
</protein>
<proteinExistence type="predicted"/>
<feature type="compositionally biased region" description="Basic and acidic residues" evidence="1">
    <location>
        <begin position="327"/>
        <end position="336"/>
    </location>
</feature>
<dbReference type="InterPro" id="IPR010310">
    <property type="entry name" value="T7SS_ESAT-6-like"/>
</dbReference>
<dbReference type="RefSeq" id="WP_378019279.1">
    <property type="nucleotide sequence ID" value="NZ_JBHSKG010000001.1"/>
</dbReference>
<comment type="caution">
    <text evidence="2">The sequence shown here is derived from an EMBL/GenBank/DDBJ whole genome shotgun (WGS) entry which is preliminary data.</text>
</comment>
<dbReference type="SUPFAM" id="SSF140453">
    <property type="entry name" value="EsxAB dimer-like"/>
    <property type="match status" value="1"/>
</dbReference>
<feature type="compositionally biased region" description="Low complexity" evidence="1">
    <location>
        <begin position="308"/>
        <end position="317"/>
    </location>
</feature>
<dbReference type="Pfam" id="PF06013">
    <property type="entry name" value="WXG100"/>
    <property type="match status" value="1"/>
</dbReference>
<gene>
    <name evidence="2" type="ORF">ACFPK1_02360</name>
</gene>
<evidence type="ECO:0000256" key="1">
    <source>
        <dbReference type="SAM" id="MobiDB-lite"/>
    </source>
</evidence>
<evidence type="ECO:0000313" key="2">
    <source>
        <dbReference type="EMBL" id="MFC5137060.1"/>
    </source>
</evidence>
<dbReference type="EMBL" id="JBHSKG010000001">
    <property type="protein sequence ID" value="MFC5137060.1"/>
    <property type="molecule type" value="Genomic_DNA"/>
</dbReference>
<reference evidence="3" key="1">
    <citation type="journal article" date="2019" name="Int. J. Syst. Evol. Microbiol.">
        <title>The Global Catalogue of Microorganisms (GCM) 10K type strain sequencing project: providing services to taxonomists for standard genome sequencing and annotation.</title>
        <authorList>
            <consortium name="The Broad Institute Genomics Platform"/>
            <consortium name="The Broad Institute Genome Sequencing Center for Infectious Disease"/>
            <person name="Wu L."/>
            <person name="Ma J."/>
        </authorList>
    </citation>
    <scope>NUCLEOTIDE SEQUENCE [LARGE SCALE GENOMIC DNA]</scope>
    <source>
        <strain evidence="3">XZYJ18</strain>
    </source>
</reference>
<dbReference type="Gene3D" id="1.10.287.1060">
    <property type="entry name" value="ESAT-6-like"/>
    <property type="match status" value="1"/>
</dbReference>
<sequence>MADLVVAAGALPSSAADLRRQVDNLRRTVDEADRVVTTVREAWSGGASDTFATAWAQWRDASVSVRARLESLRELLDTTATNHRTAQTASVRAWSATAGPGIAPDAPPWVTLSTPEIVRAAQVSAEVQDAVARAAGRGTLEASAGFAGDDAALGAWRGRYDALAGRTWSALHAGVAIFGGMAVGLTDTANARVEADETAVPGGRPGERLPAPAVLPVLGGAGPASAAGPGPIGPVPDELAAYWPDVDPVRVHEVGEAWRAIGDAVARGVVEADGALRAVHAANAGPVFDAVDRHRRSRDPTHGHAAARRTLPLRLAAQPGAARQRHRPTELVRSDE</sequence>
<dbReference type="InterPro" id="IPR036689">
    <property type="entry name" value="ESAT-6-like_sf"/>
</dbReference>
<feature type="region of interest" description="Disordered" evidence="1">
    <location>
        <begin position="292"/>
        <end position="336"/>
    </location>
</feature>
<accession>A0ABV9Z8Q8</accession>